<dbReference type="RefSeq" id="WP_257743159.1">
    <property type="nucleotide sequence ID" value="NZ_CP096115.1"/>
</dbReference>
<dbReference type="PANTHER" id="PTHR38339">
    <property type="entry name" value="TRANSGLUTAMINASE DOMAIN PROTEIN"/>
    <property type="match status" value="1"/>
</dbReference>
<evidence type="ECO:0000313" key="2">
    <source>
        <dbReference type="EMBL" id="UUX93019.1"/>
    </source>
</evidence>
<dbReference type="SMART" id="SM00460">
    <property type="entry name" value="TGc"/>
    <property type="match status" value="1"/>
</dbReference>
<dbReference type="PANTHER" id="PTHR38339:SF1">
    <property type="entry name" value="TRANSGLUTAMINASE-LIKE DOMAIN-CONTAINING PROTEIN"/>
    <property type="match status" value="1"/>
</dbReference>
<organism evidence="2 3">
    <name type="scientific">Methanoplanus endosymbiosus</name>
    <dbReference type="NCBI Taxonomy" id="33865"/>
    <lineage>
        <taxon>Archaea</taxon>
        <taxon>Methanobacteriati</taxon>
        <taxon>Methanobacteriota</taxon>
        <taxon>Stenosarchaea group</taxon>
        <taxon>Methanomicrobia</taxon>
        <taxon>Methanomicrobiales</taxon>
        <taxon>Methanomicrobiaceae</taxon>
        <taxon>Methanoplanus</taxon>
    </lineage>
</organism>
<protein>
    <submittedName>
        <fullName evidence="2">Transglutaminase-like domain-containing protein</fullName>
    </submittedName>
</protein>
<keyword evidence="3" id="KW-1185">Reference proteome</keyword>
<dbReference type="SUPFAM" id="SSF54001">
    <property type="entry name" value="Cysteine proteinases"/>
    <property type="match status" value="1"/>
</dbReference>
<dbReference type="InterPro" id="IPR038765">
    <property type="entry name" value="Papain-like_cys_pep_sf"/>
</dbReference>
<sequence length="511" mass="56532">MKFLGLIPALMITLLLAIACAGCMESSDGQMKETPAPASSADDIFLQAETAMAGGNYRTAASLYEDAFALYQEKGDSDHALPARNGMFRAMRATEGFPYNRTTAEAVMRETTPTLTVDETDTWLDERAQTITSDGETLYFEDVAQNYFYADSEKLSLSDNRYDFRYATRYAIPADGTSAGNSTTPYVNPVRYTGTEALDLPADVLPETGVISIWYPLPLETASQRDVVVTNISHKEYIITGPVTEGEIAYVYYEIPANEIGENLTITIDIAFTSYERKFEVDPAKIGTYDTTDPEYILYTSSGRNIAVTDEIRDLAMAIVGNETNPYLQAQALCLYVIDTYPYNHVPHISLDTVVPKVPESSYMLKTGHGDCGTQGMLFSALCRSLGIPARSTGGYTMTSGAIPSCHFWAEYYIEDYGWIPCDITFAKSVDKFDIGEDDRETFRTYYTNGLDPTRIIIQKDVDAPMDPSIPADAVVFRAALQSPAIICDTAEDDLDLIAEDHFSITLNEEY</sequence>
<dbReference type="EMBL" id="CP096115">
    <property type="protein sequence ID" value="UUX93019.1"/>
    <property type="molecule type" value="Genomic_DNA"/>
</dbReference>
<dbReference type="KEGG" id="mend:L6E24_02510"/>
<dbReference type="Proteomes" id="UP001060368">
    <property type="component" value="Chromosome"/>
</dbReference>
<evidence type="ECO:0000259" key="1">
    <source>
        <dbReference type="SMART" id="SM00460"/>
    </source>
</evidence>
<dbReference type="InterPro" id="IPR002931">
    <property type="entry name" value="Transglutaminase-like"/>
</dbReference>
<dbReference type="Pfam" id="PF01841">
    <property type="entry name" value="Transglut_core"/>
    <property type="match status" value="1"/>
</dbReference>
<accession>A0A9E7PMM1</accession>
<dbReference type="PROSITE" id="PS51257">
    <property type="entry name" value="PROKAR_LIPOPROTEIN"/>
    <property type="match status" value="1"/>
</dbReference>
<evidence type="ECO:0000313" key="3">
    <source>
        <dbReference type="Proteomes" id="UP001060368"/>
    </source>
</evidence>
<reference evidence="2" key="1">
    <citation type="submission" date="2022-04" db="EMBL/GenBank/DDBJ databases">
        <title>Complete genome of Methanoplanus endosymbiosus DSM 3599.</title>
        <authorList>
            <person name="Chen S.-C."/>
            <person name="You Y.-T."/>
            <person name="Zhou Y.-Z."/>
            <person name="Lai M.-C."/>
        </authorList>
    </citation>
    <scope>NUCLEOTIDE SEQUENCE</scope>
    <source>
        <strain evidence="2">DSM 3599</strain>
    </source>
</reference>
<name>A0A9E7PMM1_9EURY</name>
<dbReference type="Gene3D" id="3.10.620.30">
    <property type="match status" value="1"/>
</dbReference>
<feature type="domain" description="Transglutaminase-like" evidence="1">
    <location>
        <begin position="364"/>
        <end position="426"/>
    </location>
</feature>
<dbReference type="AlphaFoldDB" id="A0A9E7PMM1"/>
<gene>
    <name evidence="2" type="ORF">L6E24_02510</name>
</gene>
<dbReference type="GeneID" id="74306531"/>
<proteinExistence type="predicted"/>